<evidence type="ECO:0000313" key="3">
    <source>
        <dbReference type="RefSeq" id="XP_008288384.1"/>
    </source>
</evidence>
<sequence>MAEIEEAIEGIEEAIEGAEEGIEELPEEIQEEIEAEVAEARTEVAEFSKVAETLKTFLKFVTTSIPKVVAFVGKNVAIGAILWGVNVSLNKLLPHQSSEAKQKRAAIKALSSVIKTETDLSKKALDWMKEHKDDMITLAGFEVPLESVIAKYLIPISEAVDSAYDIAKKLKDKLDGSTYYNIPTGGDMRDFLAAGDAFLKGFSDLDEFIAKNLGKIPQLATFPVKQGDIDDLTTQLKVAKDLPLW</sequence>
<dbReference type="Proteomes" id="UP000694891">
    <property type="component" value="Unplaced"/>
</dbReference>
<dbReference type="RefSeq" id="XP_008288384.1">
    <property type="nucleotide sequence ID" value="XM_008290162.1"/>
</dbReference>
<accession>A0A9Y4K5C6</accession>
<dbReference type="GeneID" id="103363407"/>
<proteinExistence type="predicted"/>
<keyword evidence="2" id="KW-1185">Reference proteome</keyword>
<gene>
    <name evidence="3" type="primary">LOC103363407</name>
</gene>
<evidence type="ECO:0000256" key="1">
    <source>
        <dbReference type="SAM" id="Coils"/>
    </source>
</evidence>
<evidence type="ECO:0000313" key="2">
    <source>
        <dbReference type="Proteomes" id="UP000694891"/>
    </source>
</evidence>
<keyword evidence="1" id="KW-0175">Coiled coil</keyword>
<organism evidence="2 3">
    <name type="scientific">Stegastes partitus</name>
    <name type="common">bicolor damselfish</name>
    <dbReference type="NCBI Taxonomy" id="144197"/>
    <lineage>
        <taxon>Eukaryota</taxon>
        <taxon>Metazoa</taxon>
        <taxon>Chordata</taxon>
        <taxon>Craniata</taxon>
        <taxon>Vertebrata</taxon>
        <taxon>Euteleostomi</taxon>
        <taxon>Actinopterygii</taxon>
        <taxon>Neopterygii</taxon>
        <taxon>Teleostei</taxon>
        <taxon>Neoteleostei</taxon>
        <taxon>Acanthomorphata</taxon>
        <taxon>Ovalentaria</taxon>
        <taxon>Pomacentridae</taxon>
        <taxon>Stegastes</taxon>
    </lineage>
</organism>
<protein>
    <submittedName>
        <fullName evidence="3">Uncharacterized protein PF11_0207-like</fullName>
    </submittedName>
</protein>
<feature type="coiled-coil region" evidence="1">
    <location>
        <begin position="1"/>
        <end position="50"/>
    </location>
</feature>
<reference evidence="3" key="1">
    <citation type="submission" date="2025-08" db="UniProtKB">
        <authorList>
            <consortium name="RefSeq"/>
        </authorList>
    </citation>
    <scope>IDENTIFICATION</scope>
</reference>
<dbReference type="AlphaFoldDB" id="A0A9Y4K5C6"/>
<name>A0A9Y4K5C6_9TELE</name>